<sequence>MLHDMKVKYRRFYRTLSLVSPMRTVEMHSWYNPFAGDFHLDLCRPGNSSWSYDNYLIVPVHKLEERFRQKYLEVHFEKLRTLGRVRKFFENSSLHTMISLDRNKEI</sequence>
<evidence type="ECO:0000313" key="2">
    <source>
        <dbReference type="Proteomes" id="UP000252519"/>
    </source>
</evidence>
<reference evidence="1 2" key="1">
    <citation type="submission" date="2014-10" db="EMBL/GenBank/DDBJ databases">
        <title>Draft genome of the hookworm Ancylostoma caninum.</title>
        <authorList>
            <person name="Mitreva M."/>
        </authorList>
    </citation>
    <scope>NUCLEOTIDE SEQUENCE [LARGE SCALE GENOMIC DNA]</scope>
    <source>
        <strain evidence="1 2">Baltimore</strain>
    </source>
</reference>
<dbReference type="Proteomes" id="UP000252519">
    <property type="component" value="Unassembled WGS sequence"/>
</dbReference>
<accession>A0A368H702</accession>
<dbReference type="STRING" id="29170.A0A368H702"/>
<comment type="caution">
    <text evidence="1">The sequence shown here is derived from an EMBL/GenBank/DDBJ whole genome shotgun (WGS) entry which is preliminary data.</text>
</comment>
<protein>
    <submittedName>
        <fullName evidence="1">Uncharacterized protein</fullName>
    </submittedName>
</protein>
<evidence type="ECO:0000313" key="1">
    <source>
        <dbReference type="EMBL" id="RCN51508.1"/>
    </source>
</evidence>
<name>A0A368H702_ANCCA</name>
<gene>
    <name evidence="1" type="ORF">ANCCAN_02174</name>
</gene>
<keyword evidence="2" id="KW-1185">Reference proteome</keyword>
<dbReference type="EMBL" id="JOJR01000012">
    <property type="protein sequence ID" value="RCN51508.1"/>
    <property type="molecule type" value="Genomic_DNA"/>
</dbReference>
<dbReference type="OrthoDB" id="407658at2759"/>
<proteinExistence type="predicted"/>
<organism evidence="1 2">
    <name type="scientific">Ancylostoma caninum</name>
    <name type="common">Dog hookworm</name>
    <dbReference type="NCBI Taxonomy" id="29170"/>
    <lineage>
        <taxon>Eukaryota</taxon>
        <taxon>Metazoa</taxon>
        <taxon>Ecdysozoa</taxon>
        <taxon>Nematoda</taxon>
        <taxon>Chromadorea</taxon>
        <taxon>Rhabditida</taxon>
        <taxon>Rhabditina</taxon>
        <taxon>Rhabditomorpha</taxon>
        <taxon>Strongyloidea</taxon>
        <taxon>Ancylostomatidae</taxon>
        <taxon>Ancylostomatinae</taxon>
        <taxon>Ancylostoma</taxon>
    </lineage>
</organism>
<dbReference type="AlphaFoldDB" id="A0A368H702"/>